<dbReference type="GO" id="GO:0036088">
    <property type="term" value="P:D-serine catabolic process"/>
    <property type="evidence" value="ECO:0000318"/>
    <property type="project" value="GO_Central"/>
</dbReference>
<dbReference type="HOGENOM" id="CLU_031639_1_0_0"/>
<keyword evidence="5" id="KW-1185">Reference proteome</keyword>
<dbReference type="PANTHER" id="PTHR28004:SF2">
    <property type="entry name" value="D-SERINE DEHYDRATASE"/>
    <property type="match status" value="1"/>
</dbReference>
<dbReference type="EMBL" id="BX294144">
    <property type="protein sequence ID" value="CAD74834.1"/>
    <property type="molecule type" value="Genomic_DNA"/>
</dbReference>
<protein>
    <submittedName>
        <fullName evidence="4">D-threonine aldolase, metal-activated pyridoxal enzyme</fullName>
    </submittedName>
</protein>
<accession>Q7UQ71</accession>
<dbReference type="Pfam" id="PF01168">
    <property type="entry name" value="Ala_racemase_N"/>
    <property type="match status" value="1"/>
</dbReference>
<name>Q7UQ71_RHOBA</name>
<organism evidence="4 5">
    <name type="scientific">Rhodopirellula baltica (strain DSM 10527 / NCIMB 13988 / SH1)</name>
    <dbReference type="NCBI Taxonomy" id="243090"/>
    <lineage>
        <taxon>Bacteria</taxon>
        <taxon>Pseudomonadati</taxon>
        <taxon>Planctomycetota</taxon>
        <taxon>Planctomycetia</taxon>
        <taxon>Pirellulales</taxon>
        <taxon>Pirellulaceae</taxon>
        <taxon>Rhodopirellula</taxon>
    </lineage>
</organism>
<comment type="similarity">
    <text evidence="1">Belongs to the DSD1 family.</text>
</comment>
<dbReference type="EnsemblBacteria" id="CAD74834">
    <property type="protein sequence ID" value="CAD74834"/>
    <property type="gene ID" value="RB6489"/>
</dbReference>
<dbReference type="PATRIC" id="fig|243090.15.peg.3143"/>
<dbReference type="OrthoDB" id="9788869at2"/>
<keyword evidence="2" id="KW-0456">Lyase</keyword>
<dbReference type="InterPro" id="IPR001608">
    <property type="entry name" value="Ala_racemase_N"/>
</dbReference>
<dbReference type="eggNOG" id="COG3616">
    <property type="taxonomic scope" value="Bacteria"/>
</dbReference>
<dbReference type="SUPFAM" id="SSF51419">
    <property type="entry name" value="PLP-binding barrel"/>
    <property type="match status" value="1"/>
</dbReference>
<dbReference type="Gene3D" id="2.40.37.20">
    <property type="entry name" value="D-serine dehydratase-like domain"/>
    <property type="match status" value="1"/>
</dbReference>
<gene>
    <name evidence="4" type="ordered locus">RB6489</name>
</gene>
<dbReference type="CDD" id="cd06821">
    <property type="entry name" value="PLPDE_III_D-TA"/>
    <property type="match status" value="1"/>
</dbReference>
<dbReference type="InParanoid" id="Q7UQ71"/>
<dbReference type="STRING" id="243090.RB6489"/>
<dbReference type="Pfam" id="PF14031">
    <property type="entry name" value="D-ser_dehydrat"/>
    <property type="match status" value="1"/>
</dbReference>
<dbReference type="GO" id="GO:0008721">
    <property type="term" value="F:D-serine ammonia-lyase activity"/>
    <property type="evidence" value="ECO:0000318"/>
    <property type="project" value="GO_Central"/>
</dbReference>
<feature type="domain" description="D-serine dehydratase-like" evidence="3">
    <location>
        <begin position="282"/>
        <end position="372"/>
    </location>
</feature>
<dbReference type="InterPro" id="IPR029066">
    <property type="entry name" value="PLP-binding_barrel"/>
</dbReference>
<dbReference type="KEGG" id="rba:RB6489"/>
<evidence type="ECO:0000313" key="5">
    <source>
        <dbReference type="Proteomes" id="UP000001025"/>
    </source>
</evidence>
<reference evidence="4 5" key="1">
    <citation type="journal article" date="2003" name="Proc. Natl. Acad. Sci. U.S.A.">
        <title>Complete genome sequence of the marine planctomycete Pirellula sp. strain 1.</title>
        <authorList>
            <person name="Gloeckner F.O."/>
            <person name="Kube M."/>
            <person name="Bauer M."/>
            <person name="Teeling H."/>
            <person name="Lombardot T."/>
            <person name="Ludwig W."/>
            <person name="Gade D."/>
            <person name="Beck A."/>
            <person name="Borzym K."/>
            <person name="Heitmann K."/>
            <person name="Rabus R."/>
            <person name="Schlesner H."/>
            <person name="Amann R."/>
            <person name="Reinhardt R."/>
        </authorList>
    </citation>
    <scope>NUCLEOTIDE SEQUENCE [LARGE SCALE GENOMIC DNA]</scope>
    <source>
        <strain evidence="5">DSM 10527 / NCIMB 13988 / SH1</strain>
    </source>
</reference>
<dbReference type="SMART" id="SM01119">
    <property type="entry name" value="D-ser_dehydrat"/>
    <property type="match status" value="1"/>
</dbReference>
<dbReference type="InterPro" id="IPR026956">
    <property type="entry name" value="D-ser_dehydrat-like_dom"/>
</dbReference>
<proteinExistence type="inferred from homology"/>
<evidence type="ECO:0000313" key="4">
    <source>
        <dbReference type="EMBL" id="CAD74834.1"/>
    </source>
</evidence>
<dbReference type="Gene3D" id="3.20.20.10">
    <property type="entry name" value="Alanine racemase"/>
    <property type="match status" value="1"/>
</dbReference>
<dbReference type="InterPro" id="IPR042208">
    <property type="entry name" value="D-ser_dehydrat-like_sf"/>
</dbReference>
<evidence type="ECO:0000259" key="3">
    <source>
        <dbReference type="SMART" id="SM01119"/>
    </source>
</evidence>
<dbReference type="InterPro" id="IPR051466">
    <property type="entry name" value="D-amino_acid_metab_enzyme"/>
</dbReference>
<evidence type="ECO:0000256" key="1">
    <source>
        <dbReference type="ARBA" id="ARBA00005323"/>
    </source>
</evidence>
<evidence type="ECO:0000256" key="2">
    <source>
        <dbReference type="ARBA" id="ARBA00023239"/>
    </source>
</evidence>
<dbReference type="Proteomes" id="UP000001025">
    <property type="component" value="Chromosome"/>
</dbReference>
<dbReference type="AlphaFoldDB" id="Q7UQ71"/>
<sequence>MNSKHWIDRIRTSTSTVSSPWYEVSNVDQVYSPGLLVYADRVQANLDRMIEMAGGADKLRPHVKTHKMPAIVELSVASGITRFKSATIAEAEMTAAAGAVDVLLAVQPVGPNIGRFIKLIQRYPGCLFSCLVDDLSVLASLEAAFELAGLQGSVWIDIDVGMHRTGIAPNDSATELVRSIQTSDHVRLAGIHVYDGHLHDTDSEKLRRQFDEAVKPFWIWFEDIQRASGGQLNLVAGGTPTSAFWQANAQARQVKVETGAGTTVLWDAGQPTFSPSMPFEAAAAVLTRVISRPTEFDVCLDLGHKAIASEMPLPRVSWLNFDADHEVVGHNEEHMVLRTKQPCQLRCGDVLYGVPVHICPTVALHQHAECVRDHRAIEKWPVVARNRMLSI</sequence>
<dbReference type="PANTHER" id="PTHR28004">
    <property type="entry name" value="ZGC:162816-RELATED"/>
    <property type="match status" value="1"/>
</dbReference>